<sequence length="250" mass="28532">MVEMKAEPPSLDQLLDEVNPPADNSDELIDISENVDMEEVISVMGQAGNGTLPSLTRERLKRQRRGNRMKVYDNGYIFTYDKDSSCGQRSFWRCERKNECPARVHTNPFTNQIIKRIHSHSHEPPNPEELPRWLLLKQEEGNTPPPEDHPQTPSPTGACVLLPCPPVLPAASSLQNPSQMIDQRHDVSVVAASEQDVAEPLKKRWRKSRNREPPADVVSVKELFLQHPTEFWELFEATRKMVHFLKGEEG</sequence>
<feature type="region of interest" description="Disordered" evidence="4">
    <location>
        <begin position="1"/>
        <end position="27"/>
    </location>
</feature>
<evidence type="ECO:0000256" key="3">
    <source>
        <dbReference type="ARBA" id="ARBA00022833"/>
    </source>
</evidence>
<evidence type="ECO:0000256" key="1">
    <source>
        <dbReference type="ARBA" id="ARBA00022723"/>
    </source>
</evidence>
<dbReference type="EMBL" id="WIXE01011883">
    <property type="protein sequence ID" value="KAK5976437.1"/>
    <property type="molecule type" value="Genomic_DNA"/>
</dbReference>
<proteinExistence type="predicted"/>
<keyword evidence="2" id="KW-0863">Zinc-finger</keyword>
<dbReference type="PANTHER" id="PTHR37975:SF4">
    <property type="entry name" value="FLYWCH TRANSCRIPTION FACTOR 2"/>
    <property type="match status" value="1"/>
</dbReference>
<evidence type="ECO:0000313" key="7">
    <source>
        <dbReference type="Proteomes" id="UP001331761"/>
    </source>
</evidence>
<keyword evidence="1" id="KW-0479">Metal-binding</keyword>
<protein>
    <submittedName>
        <fullName evidence="6">FLYWCH-type domain-containing protein</fullName>
    </submittedName>
</protein>
<accession>A0AAN8FLH8</accession>
<dbReference type="GO" id="GO:0005634">
    <property type="term" value="C:nucleus"/>
    <property type="evidence" value="ECO:0007669"/>
    <property type="project" value="TreeGrafter"/>
</dbReference>
<reference evidence="6 7" key="1">
    <citation type="submission" date="2019-10" db="EMBL/GenBank/DDBJ databases">
        <title>Assembly and Annotation for the nematode Trichostrongylus colubriformis.</title>
        <authorList>
            <person name="Martin J."/>
        </authorList>
    </citation>
    <scope>NUCLEOTIDE SEQUENCE [LARGE SCALE GENOMIC DNA]</scope>
    <source>
        <strain evidence="6">G859</strain>
        <tissue evidence="6">Whole worm</tissue>
    </source>
</reference>
<name>A0AAN8FLH8_TRICO</name>
<keyword evidence="3" id="KW-0862">Zinc</keyword>
<dbReference type="GO" id="GO:0008270">
    <property type="term" value="F:zinc ion binding"/>
    <property type="evidence" value="ECO:0007669"/>
    <property type="project" value="UniProtKB-KW"/>
</dbReference>
<dbReference type="InterPro" id="IPR007588">
    <property type="entry name" value="Znf_FLYWCH"/>
</dbReference>
<evidence type="ECO:0000256" key="4">
    <source>
        <dbReference type="SAM" id="MobiDB-lite"/>
    </source>
</evidence>
<comment type="caution">
    <text evidence="6">The sequence shown here is derived from an EMBL/GenBank/DDBJ whole genome shotgun (WGS) entry which is preliminary data.</text>
</comment>
<dbReference type="GO" id="GO:0043565">
    <property type="term" value="F:sequence-specific DNA binding"/>
    <property type="evidence" value="ECO:0007669"/>
    <property type="project" value="TreeGrafter"/>
</dbReference>
<dbReference type="PANTHER" id="PTHR37975">
    <property type="entry name" value="FLYWCH ZINC FINGER TRANSCRIPTION FACTOR HOMOLOG"/>
    <property type="match status" value="1"/>
</dbReference>
<organism evidence="6 7">
    <name type="scientific">Trichostrongylus colubriformis</name>
    <name type="common">Black scour worm</name>
    <dbReference type="NCBI Taxonomy" id="6319"/>
    <lineage>
        <taxon>Eukaryota</taxon>
        <taxon>Metazoa</taxon>
        <taxon>Ecdysozoa</taxon>
        <taxon>Nematoda</taxon>
        <taxon>Chromadorea</taxon>
        <taxon>Rhabditida</taxon>
        <taxon>Rhabditina</taxon>
        <taxon>Rhabditomorpha</taxon>
        <taxon>Strongyloidea</taxon>
        <taxon>Trichostrongylidae</taxon>
        <taxon>Trichostrongylus</taxon>
    </lineage>
</organism>
<dbReference type="AlphaFoldDB" id="A0AAN8FLH8"/>
<evidence type="ECO:0000256" key="2">
    <source>
        <dbReference type="ARBA" id="ARBA00022771"/>
    </source>
</evidence>
<dbReference type="GO" id="GO:0045892">
    <property type="term" value="P:negative regulation of DNA-templated transcription"/>
    <property type="evidence" value="ECO:0007669"/>
    <property type="project" value="TreeGrafter"/>
</dbReference>
<evidence type="ECO:0000259" key="5">
    <source>
        <dbReference type="Pfam" id="PF04500"/>
    </source>
</evidence>
<dbReference type="InterPro" id="IPR052887">
    <property type="entry name" value="FLYWCH-type_ZF"/>
</dbReference>
<gene>
    <name evidence="6" type="ORF">GCK32_017579</name>
</gene>
<dbReference type="Proteomes" id="UP001331761">
    <property type="component" value="Unassembled WGS sequence"/>
</dbReference>
<evidence type="ECO:0000313" key="6">
    <source>
        <dbReference type="EMBL" id="KAK5976437.1"/>
    </source>
</evidence>
<feature type="domain" description="FLYWCH-type" evidence="5">
    <location>
        <begin position="65"/>
        <end position="122"/>
    </location>
</feature>
<dbReference type="Gene3D" id="2.20.25.240">
    <property type="match status" value="1"/>
</dbReference>
<dbReference type="GO" id="GO:0003700">
    <property type="term" value="F:DNA-binding transcription factor activity"/>
    <property type="evidence" value="ECO:0007669"/>
    <property type="project" value="TreeGrafter"/>
</dbReference>
<keyword evidence="7" id="KW-1185">Reference proteome</keyword>
<dbReference type="Pfam" id="PF04500">
    <property type="entry name" value="FLYWCH"/>
    <property type="match status" value="1"/>
</dbReference>